<dbReference type="InterPro" id="IPR011051">
    <property type="entry name" value="RmlC_Cupin_sf"/>
</dbReference>
<evidence type="ECO:0000313" key="5">
    <source>
        <dbReference type="Proteomes" id="UP001610818"/>
    </source>
</evidence>
<evidence type="ECO:0000259" key="3">
    <source>
        <dbReference type="PROSITE" id="PS50943"/>
    </source>
</evidence>
<dbReference type="InterPro" id="IPR010982">
    <property type="entry name" value="Lambda_DNA-bd_dom_sf"/>
</dbReference>
<dbReference type="EMBL" id="JBIRGQ010000003">
    <property type="protein sequence ID" value="MFH8546774.1"/>
    <property type="molecule type" value="Genomic_DNA"/>
</dbReference>
<dbReference type="Gene3D" id="2.60.120.10">
    <property type="entry name" value="Jelly Rolls"/>
    <property type="match status" value="1"/>
</dbReference>
<gene>
    <name evidence="4" type="ORF">ACH4F9_17370</name>
</gene>
<dbReference type="SUPFAM" id="SSF47413">
    <property type="entry name" value="lambda repressor-like DNA-binding domains"/>
    <property type="match status" value="1"/>
</dbReference>
<evidence type="ECO:0000256" key="2">
    <source>
        <dbReference type="SAM" id="MobiDB-lite"/>
    </source>
</evidence>
<sequence length="221" mass="24187">MNHKELEEVLRTVGGRLRTLRQQRHATLDDISERSGISPSTLSRLESGQRKYTLDLLLPLAAAYGLPLDELVGAPPTGDPRVHLRPVSVPGQVEQTVLPLVRHYGGPHAHKHVLPPGTTTASGQGLHTHQGNSWVYVLHGRLHITSGARQVVLAAGEATEFDTRLPHALGNAGEQPVEFLSLFGAQGERMRVVTTWEEVSGQGPQRDAERHTSKEKEEDSQ</sequence>
<dbReference type="Pfam" id="PF13560">
    <property type="entry name" value="HTH_31"/>
    <property type="match status" value="1"/>
</dbReference>
<keyword evidence="1" id="KW-0238">DNA-binding</keyword>
<dbReference type="RefSeq" id="WP_397712511.1">
    <property type="nucleotide sequence ID" value="NZ_JBIRGN010000003.1"/>
</dbReference>
<dbReference type="CDD" id="cd00093">
    <property type="entry name" value="HTH_XRE"/>
    <property type="match status" value="1"/>
</dbReference>
<dbReference type="InterPro" id="IPR001387">
    <property type="entry name" value="Cro/C1-type_HTH"/>
</dbReference>
<dbReference type="InterPro" id="IPR050807">
    <property type="entry name" value="TransReg_Diox_bact_type"/>
</dbReference>
<feature type="region of interest" description="Disordered" evidence="2">
    <location>
        <begin position="197"/>
        <end position="221"/>
    </location>
</feature>
<dbReference type="Pfam" id="PF07883">
    <property type="entry name" value="Cupin_2"/>
    <property type="match status" value="1"/>
</dbReference>
<feature type="domain" description="HTH cro/C1-type" evidence="3">
    <location>
        <begin position="17"/>
        <end position="71"/>
    </location>
</feature>
<accession>A0ABW7QRD7</accession>
<dbReference type="PANTHER" id="PTHR46797:SF1">
    <property type="entry name" value="METHYLPHOSPHONATE SYNTHASE"/>
    <property type="match status" value="1"/>
</dbReference>
<reference evidence="4 5" key="1">
    <citation type="submission" date="2024-10" db="EMBL/GenBank/DDBJ databases">
        <title>The Natural Products Discovery Center: Release of the First 8490 Sequenced Strains for Exploring Actinobacteria Biosynthetic Diversity.</title>
        <authorList>
            <person name="Kalkreuter E."/>
            <person name="Kautsar S.A."/>
            <person name="Yang D."/>
            <person name="Bader C.D."/>
            <person name="Teijaro C.N."/>
            <person name="Fluegel L."/>
            <person name="Davis C.M."/>
            <person name="Simpson J.R."/>
            <person name="Lauterbach L."/>
            <person name="Steele A.D."/>
            <person name="Gui C."/>
            <person name="Meng S."/>
            <person name="Li G."/>
            <person name="Viehrig K."/>
            <person name="Ye F."/>
            <person name="Su P."/>
            <person name="Kiefer A.F."/>
            <person name="Nichols A."/>
            <person name="Cepeda A.J."/>
            <person name="Yan W."/>
            <person name="Fan B."/>
            <person name="Jiang Y."/>
            <person name="Adhikari A."/>
            <person name="Zheng C.-J."/>
            <person name="Schuster L."/>
            <person name="Cowan T.M."/>
            <person name="Smanski M.J."/>
            <person name="Chevrette M.G."/>
            <person name="De Carvalho L.P.S."/>
            <person name="Shen B."/>
        </authorList>
    </citation>
    <scope>NUCLEOTIDE SEQUENCE [LARGE SCALE GENOMIC DNA]</scope>
    <source>
        <strain evidence="4 5">NPDC017990</strain>
    </source>
</reference>
<protein>
    <submittedName>
        <fullName evidence="4">Helix-turn-helix domain-containing protein</fullName>
    </submittedName>
</protein>
<feature type="compositionally biased region" description="Basic and acidic residues" evidence="2">
    <location>
        <begin position="206"/>
        <end position="221"/>
    </location>
</feature>
<proteinExistence type="predicted"/>
<dbReference type="PROSITE" id="PS50943">
    <property type="entry name" value="HTH_CROC1"/>
    <property type="match status" value="1"/>
</dbReference>
<dbReference type="CDD" id="cd02209">
    <property type="entry name" value="cupin_XRE_C"/>
    <property type="match status" value="1"/>
</dbReference>
<evidence type="ECO:0000313" key="4">
    <source>
        <dbReference type="EMBL" id="MFH8546774.1"/>
    </source>
</evidence>
<organism evidence="4 5">
    <name type="scientific">Streptomyces longisporoflavus</name>
    <dbReference type="NCBI Taxonomy" id="28044"/>
    <lineage>
        <taxon>Bacteria</taxon>
        <taxon>Bacillati</taxon>
        <taxon>Actinomycetota</taxon>
        <taxon>Actinomycetes</taxon>
        <taxon>Kitasatosporales</taxon>
        <taxon>Streptomycetaceae</taxon>
        <taxon>Streptomyces</taxon>
    </lineage>
</organism>
<dbReference type="InterPro" id="IPR013096">
    <property type="entry name" value="Cupin_2"/>
</dbReference>
<dbReference type="InterPro" id="IPR014710">
    <property type="entry name" value="RmlC-like_jellyroll"/>
</dbReference>
<dbReference type="Gene3D" id="1.10.260.40">
    <property type="entry name" value="lambda repressor-like DNA-binding domains"/>
    <property type="match status" value="1"/>
</dbReference>
<dbReference type="SMART" id="SM00530">
    <property type="entry name" value="HTH_XRE"/>
    <property type="match status" value="1"/>
</dbReference>
<comment type="caution">
    <text evidence="4">The sequence shown here is derived from an EMBL/GenBank/DDBJ whole genome shotgun (WGS) entry which is preliminary data.</text>
</comment>
<dbReference type="SUPFAM" id="SSF51182">
    <property type="entry name" value="RmlC-like cupins"/>
    <property type="match status" value="1"/>
</dbReference>
<keyword evidence="5" id="KW-1185">Reference proteome</keyword>
<dbReference type="PANTHER" id="PTHR46797">
    <property type="entry name" value="HTH-TYPE TRANSCRIPTIONAL REGULATOR"/>
    <property type="match status" value="1"/>
</dbReference>
<evidence type="ECO:0000256" key="1">
    <source>
        <dbReference type="ARBA" id="ARBA00023125"/>
    </source>
</evidence>
<dbReference type="Proteomes" id="UP001610818">
    <property type="component" value="Unassembled WGS sequence"/>
</dbReference>
<name>A0ABW7QRD7_9ACTN</name>